<dbReference type="Gene3D" id="1.10.132.20">
    <property type="entry name" value="Ribosome-recycling factor"/>
    <property type="match status" value="1"/>
</dbReference>
<evidence type="ECO:0000256" key="1">
    <source>
        <dbReference type="ARBA" id="ARBA00005912"/>
    </source>
</evidence>
<dbReference type="GO" id="GO:0043023">
    <property type="term" value="F:ribosomal large subunit binding"/>
    <property type="evidence" value="ECO:0007669"/>
    <property type="project" value="TreeGrafter"/>
</dbReference>
<gene>
    <name evidence="5" type="ORF">COX06_00545</name>
</gene>
<feature type="domain" description="Ribosome recycling factor" evidence="4">
    <location>
        <begin position="19"/>
        <end position="182"/>
    </location>
</feature>
<dbReference type="InterPro" id="IPR036191">
    <property type="entry name" value="RRF_sf"/>
</dbReference>
<dbReference type="PANTHER" id="PTHR20982">
    <property type="entry name" value="RIBOSOME RECYCLING FACTOR"/>
    <property type="match status" value="1"/>
</dbReference>
<organism evidence="5 6">
    <name type="scientific">Candidatus Zambryskibacteria bacterium CG22_combo_CG10-13_8_21_14_all_42_17</name>
    <dbReference type="NCBI Taxonomy" id="1975118"/>
    <lineage>
        <taxon>Bacteria</taxon>
        <taxon>Candidatus Zambryskiibacteriota</taxon>
    </lineage>
</organism>
<dbReference type="Gene3D" id="3.30.1360.40">
    <property type="match status" value="1"/>
</dbReference>
<dbReference type="Proteomes" id="UP000229794">
    <property type="component" value="Unassembled WGS sequence"/>
</dbReference>
<accession>A0A2H0BE40</accession>
<keyword evidence="3" id="KW-0175">Coiled coil</keyword>
<keyword evidence="2" id="KW-0648">Protein biosynthesis</keyword>
<reference evidence="5 6" key="1">
    <citation type="submission" date="2017-09" db="EMBL/GenBank/DDBJ databases">
        <title>Depth-based differentiation of microbial function through sediment-hosted aquifers and enrichment of novel symbionts in the deep terrestrial subsurface.</title>
        <authorList>
            <person name="Probst A.J."/>
            <person name="Ladd B."/>
            <person name="Jarett J.K."/>
            <person name="Geller-Mcgrath D.E."/>
            <person name="Sieber C.M."/>
            <person name="Emerson J.B."/>
            <person name="Anantharaman K."/>
            <person name="Thomas B.C."/>
            <person name="Malmstrom R."/>
            <person name="Stieglmeier M."/>
            <person name="Klingl A."/>
            <person name="Woyke T."/>
            <person name="Ryan C.M."/>
            <person name="Banfield J.F."/>
        </authorList>
    </citation>
    <scope>NUCLEOTIDE SEQUENCE [LARGE SCALE GENOMIC DNA]</scope>
    <source>
        <strain evidence="5">CG22_combo_CG10-13_8_21_14_all_42_17</strain>
    </source>
</reference>
<proteinExistence type="inferred from homology"/>
<dbReference type="SUPFAM" id="SSF55194">
    <property type="entry name" value="Ribosome recycling factor, RRF"/>
    <property type="match status" value="1"/>
</dbReference>
<dbReference type="PANTHER" id="PTHR20982:SF3">
    <property type="entry name" value="MITOCHONDRIAL RIBOSOME RECYCLING FACTOR PSEUDO 1"/>
    <property type="match status" value="1"/>
</dbReference>
<evidence type="ECO:0000256" key="3">
    <source>
        <dbReference type="SAM" id="Coils"/>
    </source>
</evidence>
<comment type="caution">
    <text evidence="5">The sequence shown here is derived from an EMBL/GenBank/DDBJ whole genome shotgun (WGS) entry which is preliminary data.</text>
</comment>
<comment type="similarity">
    <text evidence="1">Belongs to the RRF family.</text>
</comment>
<dbReference type="AlphaFoldDB" id="A0A2H0BE40"/>
<dbReference type="GO" id="GO:0005829">
    <property type="term" value="C:cytosol"/>
    <property type="evidence" value="ECO:0007669"/>
    <property type="project" value="GOC"/>
</dbReference>
<evidence type="ECO:0000256" key="2">
    <source>
        <dbReference type="ARBA" id="ARBA00022917"/>
    </source>
</evidence>
<dbReference type="InterPro" id="IPR023584">
    <property type="entry name" value="Ribosome_recyc_fac_dom"/>
</dbReference>
<sequence>MAYDFSEFKRSSESIIEWLKKEYAGIRTGRAIPSILDGISVNAYGSHMSINQLATVSIEDPKTLRISPWDKEVAKDIDKSIRESNLGLSVAQDTAGLRVSFPELTGERRAILSKLARQKFEEARIKVRTEREKNLEGLDRNEKEGSLSKDDKFRFKNELQKLVDDMNQKLEELVSKKEKEILE</sequence>
<evidence type="ECO:0000313" key="5">
    <source>
        <dbReference type="EMBL" id="PIP55943.1"/>
    </source>
</evidence>
<evidence type="ECO:0000313" key="6">
    <source>
        <dbReference type="Proteomes" id="UP000229794"/>
    </source>
</evidence>
<feature type="coiled-coil region" evidence="3">
    <location>
        <begin position="156"/>
        <end position="183"/>
    </location>
</feature>
<name>A0A2H0BE40_9BACT</name>
<dbReference type="FunFam" id="3.30.1360.40:FF:000001">
    <property type="entry name" value="Ribosome-recycling factor"/>
    <property type="match status" value="1"/>
</dbReference>
<dbReference type="InterPro" id="IPR002661">
    <property type="entry name" value="Ribosome_recyc_fac"/>
</dbReference>
<dbReference type="EMBL" id="PCST01000007">
    <property type="protein sequence ID" value="PIP55943.1"/>
    <property type="molecule type" value="Genomic_DNA"/>
</dbReference>
<dbReference type="Pfam" id="PF01765">
    <property type="entry name" value="RRF"/>
    <property type="match status" value="1"/>
</dbReference>
<dbReference type="GO" id="GO:0002184">
    <property type="term" value="P:cytoplasmic translational termination"/>
    <property type="evidence" value="ECO:0007669"/>
    <property type="project" value="TreeGrafter"/>
</dbReference>
<dbReference type="NCBIfam" id="TIGR00496">
    <property type="entry name" value="frr"/>
    <property type="match status" value="1"/>
</dbReference>
<protein>
    <submittedName>
        <fullName evidence="5">Ribosome recycling factor</fullName>
    </submittedName>
</protein>
<evidence type="ECO:0000259" key="4">
    <source>
        <dbReference type="Pfam" id="PF01765"/>
    </source>
</evidence>